<comment type="similarity">
    <text evidence="4">Belongs to the glycosyltransferase 8 family.</text>
</comment>
<proteinExistence type="inferred from homology"/>
<feature type="domain" description="Glucosyltransferase 24 catalytic" evidence="12">
    <location>
        <begin position="928"/>
        <end position="1199"/>
    </location>
</feature>
<evidence type="ECO:0000259" key="12">
    <source>
        <dbReference type="Pfam" id="PF18404"/>
    </source>
</evidence>
<evidence type="ECO:0000256" key="2">
    <source>
        <dbReference type="ARBA" id="ARBA00004319"/>
    </source>
</evidence>
<dbReference type="CDD" id="cd06432">
    <property type="entry name" value="GT8_HUGT1_C_like"/>
    <property type="match status" value="1"/>
</dbReference>
<evidence type="ECO:0008006" key="14">
    <source>
        <dbReference type="Google" id="ProtNLM"/>
    </source>
</evidence>
<gene>
    <name evidence="13" type="ORF">ASEP1449_LOCUS19291</name>
</gene>
<dbReference type="InterPro" id="IPR040692">
    <property type="entry name" value="UGGT_TRXL_3"/>
</dbReference>
<evidence type="ECO:0000256" key="9">
    <source>
        <dbReference type="SAM" id="MobiDB-lite"/>
    </source>
</evidence>
<feature type="domain" description="UGGT thioredoxin-like" evidence="10">
    <location>
        <begin position="44"/>
        <end position="342"/>
    </location>
</feature>
<keyword evidence="7" id="KW-0256">Endoplasmic reticulum</keyword>
<protein>
    <recommendedName>
        <fullName evidence="14">UDP-glucose:glycoprotein glucosyltransferase</fullName>
    </recommendedName>
</protein>
<comment type="cofactor">
    <cofactor evidence="1">
        <name>Ca(2+)</name>
        <dbReference type="ChEBI" id="CHEBI:29108"/>
    </cofactor>
</comment>
<comment type="pathway">
    <text evidence="3">Protein modification; protein glycosylation.</text>
</comment>
<keyword evidence="8" id="KW-0325">Glycoprotein</keyword>
<dbReference type="GO" id="GO:0051082">
    <property type="term" value="F:unfolded protein binding"/>
    <property type="evidence" value="ECO:0007669"/>
    <property type="project" value="TreeGrafter"/>
</dbReference>
<accession>A0A7S2UQY0</accession>
<evidence type="ECO:0000256" key="8">
    <source>
        <dbReference type="ARBA" id="ARBA00023180"/>
    </source>
</evidence>
<name>A0A7S2UQY0_9STRA</name>
<dbReference type="InterPro" id="IPR029044">
    <property type="entry name" value="Nucleotide-diphossugar_trans"/>
</dbReference>
<evidence type="ECO:0000256" key="7">
    <source>
        <dbReference type="ARBA" id="ARBA00022824"/>
    </source>
</evidence>
<evidence type="ECO:0000313" key="13">
    <source>
        <dbReference type="EMBL" id="CAD9827457.1"/>
    </source>
</evidence>
<evidence type="ECO:0000256" key="3">
    <source>
        <dbReference type="ARBA" id="ARBA00004922"/>
    </source>
</evidence>
<dbReference type="EMBL" id="HBHQ01028453">
    <property type="protein sequence ID" value="CAD9827457.1"/>
    <property type="molecule type" value="Transcribed_RNA"/>
</dbReference>
<sequence>MGMDQDALEQYGSMYSDQLETMAQENDPSSSVPFRIDVGRGWKQSVVYLTDIEKDVEFQQWPREVQQALYRMSYGMPPSVRRNLFTILIVIDPFDKPNPGLRFALELLQAEYPVRIGVVMASQSDVTLCQQQQQQQQNSNPSQSCTPSSIFGEANGSPSSLDDLKNIPATTQAVHRIFTHFVSQEGGMAGLSYLNYLLDRIQDDATHSESLSMYQMLEFHNEFLTEIHGRGRGGGRSSKDSMKATFDLLLQASKNNNNEGDNDTNVLYSKSVHFVWSKNLQPGMSFLNGLPLEEDTIGKIFQQEQQTIFQMIQERKITDSQPKSLYATLLTGSHVHKRLHPLLLDGDKSFFSIKRPNIDSIILPQNDIKDDAAAFLLTVVVDFETDEGLTMVSKVLSIMDAFPSFPRTDGKPVHVAYRIVPNNSERLHLIPLANIFASASRFNAQTLLDLVEAARMQRLSSMDTSCSALVNGLTDVEDSVKEELSELCLRDMDEKPVDKEMGNIPAANFLVANGRVYIPDQPSSIVKEDIELLLDLEFKTALSLTKLLEPHIRGERHLFSVIDKAASFFGQRFAQSTKYSRIDVDTELASLEQASQGGNPNPLYFSWNKNSDETDVKGEYELQVQVTVILDPLTESTQRVAPLLIAIRDHLKLPLTLVLAPRLEVGGDDAIPITSYYRFVADPLAWPDRNPPKALFTNLPTNHVLTIRMDVPESWDVQQTFAIQDTDNLRCDINSGVCGDDAHRLQTNTDAELSDITRVEYGLKSLLFFGQCYNAVEKKPPNGLQLTLTKPSQNGRRSNISEMEISADGSSSPLSSMAYSEEQHYSDTLVMLTVGYWQLRAQPGVWNLSIEKSSKGAEIFDIVVDESVNRRSLQLKPDTRLSTTKKLIMKDFVNSGEFLLVKPRPGFENAKLYSDENEVKISEEDETIHVFSLATGHVYERLLKIMMLSVTKRTSVKVKFWFLENFLSPTFKASAIAMAECIGCEVEFVTYKWPEWLRGQSEKQRIIWGYKILFLDVLFPLDVKKIIYVDADQVVRGDLKELWDLDLEGAPYGYTPMCDSRETTLGFQFWRSGFWATHLRGKPYHISALYVVDLERFRRELVGDKLRAIYQQLSADPNSLSNLDQDLPNYAQHDVRIHSLPQEWLWCESWCSDETKAAAKTIDLCNNPLHKEPKISMAKRVISGPLFKESWVDLDAEVEGYEQEYLDSLVNQTTLVQ</sequence>
<comment type="subcellular location">
    <subcellularLocation>
        <location evidence="2">Endoplasmic reticulum lumen</location>
    </subcellularLocation>
</comment>
<dbReference type="InterPro" id="IPR040525">
    <property type="entry name" value="UGGT_TRXL_4"/>
</dbReference>
<dbReference type="Pfam" id="PF18404">
    <property type="entry name" value="Glyco_transf_24"/>
    <property type="match status" value="1"/>
</dbReference>
<evidence type="ECO:0000259" key="11">
    <source>
        <dbReference type="Pfam" id="PF18403"/>
    </source>
</evidence>
<dbReference type="Pfam" id="PF06427">
    <property type="entry name" value="UDP-g_GGTase"/>
    <property type="match status" value="1"/>
</dbReference>
<reference evidence="13" key="1">
    <citation type="submission" date="2021-01" db="EMBL/GenBank/DDBJ databases">
        <authorList>
            <person name="Corre E."/>
            <person name="Pelletier E."/>
            <person name="Niang G."/>
            <person name="Scheremetjew M."/>
            <person name="Finn R."/>
            <person name="Kale V."/>
            <person name="Holt S."/>
            <person name="Cochrane G."/>
            <person name="Meng A."/>
            <person name="Brown T."/>
            <person name="Cohen L."/>
        </authorList>
    </citation>
    <scope>NUCLEOTIDE SEQUENCE</scope>
    <source>
        <strain evidence="13">CCMP2084</strain>
    </source>
</reference>
<evidence type="ECO:0000256" key="5">
    <source>
        <dbReference type="ARBA" id="ARBA00022679"/>
    </source>
</evidence>
<dbReference type="InterPro" id="IPR040497">
    <property type="entry name" value="Glyco_transf_24"/>
</dbReference>
<keyword evidence="5" id="KW-0808">Transferase</keyword>
<dbReference type="Gene3D" id="3.90.550.10">
    <property type="entry name" value="Spore Coat Polysaccharide Biosynthesis Protein SpsA, Chain A"/>
    <property type="match status" value="1"/>
</dbReference>
<dbReference type="GO" id="GO:0036503">
    <property type="term" value="P:ERAD pathway"/>
    <property type="evidence" value="ECO:0007669"/>
    <property type="project" value="TreeGrafter"/>
</dbReference>
<dbReference type="AlphaFoldDB" id="A0A7S2UQY0"/>
<dbReference type="Pfam" id="PF18402">
    <property type="entry name" value="Thioredoxin_14"/>
    <property type="match status" value="1"/>
</dbReference>
<dbReference type="InterPro" id="IPR009448">
    <property type="entry name" value="UDP-g_GGtrans"/>
</dbReference>
<feature type="compositionally biased region" description="Low complexity" evidence="9">
    <location>
        <begin position="131"/>
        <end position="149"/>
    </location>
</feature>
<dbReference type="GO" id="GO:0003980">
    <property type="term" value="F:UDP-glucose:glycoprotein glucosyltransferase activity"/>
    <property type="evidence" value="ECO:0007669"/>
    <property type="project" value="InterPro"/>
</dbReference>
<evidence type="ECO:0000256" key="1">
    <source>
        <dbReference type="ARBA" id="ARBA00001913"/>
    </source>
</evidence>
<keyword evidence="6" id="KW-0732">Signal</keyword>
<dbReference type="GO" id="GO:0005788">
    <property type="term" value="C:endoplasmic reticulum lumen"/>
    <property type="evidence" value="ECO:0007669"/>
    <property type="project" value="UniProtKB-SubCell"/>
</dbReference>
<feature type="region of interest" description="Disordered" evidence="9">
    <location>
        <begin position="131"/>
        <end position="165"/>
    </location>
</feature>
<organism evidence="13">
    <name type="scientific">Attheya septentrionalis</name>
    <dbReference type="NCBI Taxonomy" id="420275"/>
    <lineage>
        <taxon>Eukaryota</taxon>
        <taxon>Sar</taxon>
        <taxon>Stramenopiles</taxon>
        <taxon>Ochrophyta</taxon>
        <taxon>Bacillariophyta</taxon>
        <taxon>Coscinodiscophyceae</taxon>
        <taxon>Chaetocerotophycidae</taxon>
        <taxon>Chaetocerotales</taxon>
        <taxon>Attheyaceae</taxon>
        <taxon>Attheya</taxon>
    </lineage>
</organism>
<feature type="domain" description="UDP-glucose:glycoprotein glucosyltransferase thioredoxin-like" evidence="11">
    <location>
        <begin position="369"/>
        <end position="541"/>
    </location>
</feature>
<dbReference type="PANTHER" id="PTHR11226">
    <property type="entry name" value="UDP-GLUCOSE GLYCOPROTEIN:GLUCOSYLTRANSFERASE"/>
    <property type="match status" value="1"/>
</dbReference>
<dbReference type="PANTHER" id="PTHR11226:SF0">
    <property type="entry name" value="UDP-GLUCOSE:GLYCOPROTEIN GLUCOSYLTRANSFERASE"/>
    <property type="match status" value="1"/>
</dbReference>
<evidence type="ECO:0000259" key="10">
    <source>
        <dbReference type="Pfam" id="PF18402"/>
    </source>
</evidence>
<evidence type="ECO:0000256" key="4">
    <source>
        <dbReference type="ARBA" id="ARBA00006351"/>
    </source>
</evidence>
<dbReference type="Pfam" id="PF18403">
    <property type="entry name" value="Thioredoxin_15"/>
    <property type="match status" value="1"/>
</dbReference>
<dbReference type="GO" id="GO:0018279">
    <property type="term" value="P:protein N-linked glycosylation via asparagine"/>
    <property type="evidence" value="ECO:0007669"/>
    <property type="project" value="TreeGrafter"/>
</dbReference>
<evidence type="ECO:0000256" key="6">
    <source>
        <dbReference type="ARBA" id="ARBA00022729"/>
    </source>
</evidence>
<dbReference type="SUPFAM" id="SSF53448">
    <property type="entry name" value="Nucleotide-diphospho-sugar transferases"/>
    <property type="match status" value="1"/>
</dbReference>